<feature type="transmembrane region" description="Helical" evidence="1">
    <location>
        <begin position="146"/>
        <end position="163"/>
    </location>
</feature>
<dbReference type="AlphaFoldDB" id="A0AA96RKH8"/>
<evidence type="ECO:0000313" key="3">
    <source>
        <dbReference type="Proteomes" id="UP001304650"/>
    </source>
</evidence>
<name>A0AA96RKH8_9BACL</name>
<proteinExistence type="predicted"/>
<feature type="transmembrane region" description="Helical" evidence="1">
    <location>
        <begin position="38"/>
        <end position="59"/>
    </location>
</feature>
<evidence type="ECO:0000313" key="2">
    <source>
        <dbReference type="EMBL" id="WNR44359.1"/>
    </source>
</evidence>
<accession>A0AA96RKH8</accession>
<organism evidence="2 3">
    <name type="scientific">Paenibacillus roseopurpureus</name>
    <dbReference type="NCBI Taxonomy" id="2918901"/>
    <lineage>
        <taxon>Bacteria</taxon>
        <taxon>Bacillati</taxon>
        <taxon>Bacillota</taxon>
        <taxon>Bacilli</taxon>
        <taxon>Bacillales</taxon>
        <taxon>Paenibacillaceae</taxon>
        <taxon>Paenibacillus</taxon>
    </lineage>
</organism>
<keyword evidence="1" id="KW-1133">Transmembrane helix</keyword>
<reference evidence="2" key="1">
    <citation type="submission" date="2022-02" db="EMBL/GenBank/DDBJ databases">
        <title>Paenibacillus sp. MBLB1832 Whole Genome Shotgun Sequencing.</title>
        <authorList>
            <person name="Hwang C.Y."/>
            <person name="Cho E.-S."/>
            <person name="Seo M.-J."/>
        </authorList>
    </citation>
    <scope>NUCLEOTIDE SEQUENCE</scope>
    <source>
        <strain evidence="2">MBLB1832</strain>
    </source>
</reference>
<feature type="transmembrane region" description="Helical" evidence="1">
    <location>
        <begin position="71"/>
        <end position="93"/>
    </location>
</feature>
<keyword evidence="3" id="KW-1185">Reference proteome</keyword>
<feature type="transmembrane region" description="Helical" evidence="1">
    <location>
        <begin position="113"/>
        <end position="134"/>
    </location>
</feature>
<keyword evidence="1" id="KW-0472">Membrane</keyword>
<dbReference type="RefSeq" id="WP_314799904.1">
    <property type="nucleotide sequence ID" value="NZ_CP130319.1"/>
</dbReference>
<evidence type="ECO:0000256" key="1">
    <source>
        <dbReference type="SAM" id="Phobius"/>
    </source>
</evidence>
<dbReference type="Proteomes" id="UP001304650">
    <property type="component" value="Chromosome"/>
</dbReference>
<protein>
    <submittedName>
        <fullName evidence="2">Uncharacterized protein</fullName>
    </submittedName>
</protein>
<dbReference type="KEGG" id="proo:MJB10_25405"/>
<keyword evidence="1" id="KW-0812">Transmembrane</keyword>
<feature type="transmembrane region" description="Helical" evidence="1">
    <location>
        <begin position="7"/>
        <end position="26"/>
    </location>
</feature>
<gene>
    <name evidence="2" type="ORF">MJB10_25405</name>
</gene>
<sequence>MTRLIRWCGYFGVLGGLAYLPARFLIHPAYDGSVEGLVGWGLDMTAIICSLLLFTGILLCQWDKIGKVGLFSYFSTFILSAIFAGHQFGLILLAPVIYKIDPQFFSMNSVPPLSFLIPTIVNVFLKNVSLILFASLSIKYKVMPRWALIMLILGSVVDFAPMGDYIGRILFGIAFIGLGSALWQASAVRKQQVVETKTAGVTL</sequence>
<feature type="transmembrane region" description="Helical" evidence="1">
    <location>
        <begin position="169"/>
        <end position="188"/>
    </location>
</feature>
<dbReference type="EMBL" id="CP130319">
    <property type="protein sequence ID" value="WNR44359.1"/>
    <property type="molecule type" value="Genomic_DNA"/>
</dbReference>